<sequence>MEFSTKSILFLFFFALAGMSYGEAKEGGYFPPNNHGNYINISYDANVMPDDNNGGVINIYSSFTFNKIKESPRGTKFVATQFDLLKLLGGDVGVMYIGVNPTQLSQGYPGQAHFSYFGKDGVGKSDTCSKGADAEEGVTCAIDLPTHEGYTYKLNAKIISGGQYHIVVAGTVEVSDGDGKIIDNKEIGTIEVAQGAAYFKNMISWVEGTDDPCDQVSTTDITFYPLHVVGVYEAKKYDLPFGDPVDNACGVRTWPAPDGIGTTMEYPASQ</sequence>
<evidence type="ECO:0000313" key="2">
    <source>
        <dbReference type="Proteomes" id="UP001058739"/>
    </source>
</evidence>
<name>A0ABY5UCR3_9HYPH</name>
<protein>
    <submittedName>
        <fullName evidence="1">Uncharacterized protein</fullName>
    </submittedName>
</protein>
<accession>A0ABY5UCR3</accession>
<evidence type="ECO:0000313" key="1">
    <source>
        <dbReference type="EMBL" id="UWL59819.1"/>
    </source>
</evidence>
<keyword evidence="2" id="KW-1185">Reference proteome</keyword>
<dbReference type="EMBL" id="CP099967">
    <property type="protein sequence ID" value="UWL59819.1"/>
    <property type="molecule type" value="Genomic_DNA"/>
</dbReference>
<gene>
    <name evidence="1" type="ORF">NIK97_09890</name>
</gene>
<dbReference type="Proteomes" id="UP001058739">
    <property type="component" value="Chromosome 01"/>
</dbReference>
<proteinExistence type="predicted"/>
<organism evidence="1 2">
    <name type="scientific">Brucella pseudintermedia</name>
    <dbReference type="NCBI Taxonomy" id="370111"/>
    <lineage>
        <taxon>Bacteria</taxon>
        <taxon>Pseudomonadati</taxon>
        <taxon>Pseudomonadota</taxon>
        <taxon>Alphaproteobacteria</taxon>
        <taxon>Hyphomicrobiales</taxon>
        <taxon>Brucellaceae</taxon>
        <taxon>Brucella/Ochrobactrum group</taxon>
        <taxon>Brucella</taxon>
    </lineage>
</organism>
<reference evidence="1" key="1">
    <citation type="submission" date="2022-06" db="EMBL/GenBank/DDBJ databases">
        <title>Complete Genome Sequence of Deoxynivalenol-bioadsorption Ochrobactrum pseudintermedium ASAG-D25.</title>
        <authorList>
            <person name="Wang N."/>
        </authorList>
    </citation>
    <scope>NUCLEOTIDE SEQUENCE</scope>
    <source>
        <strain evidence="1">ASAG-D25</strain>
    </source>
</reference>
<dbReference type="RefSeq" id="WP_121985775.1">
    <property type="nucleotide sequence ID" value="NZ_CP099967.1"/>
</dbReference>